<sequence>MALNATSPEHQMQIIAGTEGRKKGHKFEKTLTEHINELDNKLFYPVEGNTLHVFCGSPAEILLQYIANDRNVNVYDVKAWWLGGLATSGVGDALQDEEGNPITKCKSDVLLQITSSRGLETIGVSVKNCNKKTPTNDQMYFTTAKAFCYLLRTNGISVSSMGEQGMSMFCGDIGFRPLDIMTAQQLNCRNSDPNRFYWEELPCEAQQEWKEIFTVWQDYITMLLFQKAYKDDPYPPDYLLHQTVRYSDFEQCDIAVFSMEEIVAISKAYSGFELSPYVIRKGTYKNNNKIHYAPRFGFIQFQRGGQRQHPTQLQFNLKAGYFRKI</sequence>
<keyword evidence="2" id="KW-1185">Reference proteome</keyword>
<evidence type="ECO:0000313" key="1">
    <source>
        <dbReference type="EMBL" id="MCC2199190.1"/>
    </source>
</evidence>
<accession>A0ABS8F7I4</accession>
<organism evidence="1 2">
    <name type="scientific">Faecalibacterium butyricigenerans</name>
    <dbReference type="NCBI Taxonomy" id="1851427"/>
    <lineage>
        <taxon>Bacteria</taxon>
        <taxon>Bacillati</taxon>
        <taxon>Bacillota</taxon>
        <taxon>Clostridia</taxon>
        <taxon>Eubacteriales</taxon>
        <taxon>Oscillospiraceae</taxon>
        <taxon>Faecalibacterium</taxon>
    </lineage>
</organism>
<dbReference type="EMBL" id="JAJEQL010000009">
    <property type="protein sequence ID" value="MCC2199190.1"/>
    <property type="molecule type" value="Genomic_DNA"/>
</dbReference>
<evidence type="ECO:0000313" key="2">
    <source>
        <dbReference type="Proteomes" id="UP001430637"/>
    </source>
</evidence>
<protein>
    <recommendedName>
        <fullName evidence="3">Restriction endonuclease</fullName>
    </recommendedName>
</protein>
<dbReference type="RefSeq" id="WP_227620767.1">
    <property type="nucleotide sequence ID" value="NZ_JAJEQL010000009.1"/>
</dbReference>
<comment type="caution">
    <text evidence="1">The sequence shown here is derived from an EMBL/GenBank/DDBJ whole genome shotgun (WGS) entry which is preliminary data.</text>
</comment>
<evidence type="ECO:0008006" key="3">
    <source>
        <dbReference type="Google" id="ProtNLM"/>
    </source>
</evidence>
<dbReference type="Proteomes" id="UP001430637">
    <property type="component" value="Unassembled WGS sequence"/>
</dbReference>
<name>A0ABS8F7I4_9FIRM</name>
<reference evidence="1" key="1">
    <citation type="submission" date="2021-10" db="EMBL/GenBank/DDBJ databases">
        <title>Anaerobic single-cell dispensing facilitates the cultivation of human gut bacteria.</title>
        <authorList>
            <person name="Afrizal A."/>
        </authorList>
    </citation>
    <scope>NUCLEOTIDE SEQUENCE</scope>
    <source>
        <strain evidence="1">CLA-AA-H233</strain>
    </source>
</reference>
<gene>
    <name evidence="1" type="ORF">LKD23_05365</name>
</gene>
<proteinExistence type="predicted"/>